<proteinExistence type="predicted"/>
<organism evidence="3 4">
    <name type="scientific">Rhamnella rubrinervis</name>
    <dbReference type="NCBI Taxonomy" id="2594499"/>
    <lineage>
        <taxon>Eukaryota</taxon>
        <taxon>Viridiplantae</taxon>
        <taxon>Streptophyta</taxon>
        <taxon>Embryophyta</taxon>
        <taxon>Tracheophyta</taxon>
        <taxon>Spermatophyta</taxon>
        <taxon>Magnoliopsida</taxon>
        <taxon>eudicotyledons</taxon>
        <taxon>Gunneridae</taxon>
        <taxon>Pentapetalae</taxon>
        <taxon>rosids</taxon>
        <taxon>fabids</taxon>
        <taxon>Rosales</taxon>
        <taxon>Rhamnaceae</taxon>
        <taxon>rhamnoid group</taxon>
        <taxon>Rhamneae</taxon>
        <taxon>Rhamnella</taxon>
    </lineage>
</organism>
<keyword evidence="4" id="KW-1185">Reference proteome</keyword>
<sequence>MRPSEEPKRRSRPSSPLRVRDRTRVASGFEPRSPGSRSSVSVLDREELLAEDIAALEGVSISSDSSNSNLNPRRFPYSVKQQCWDKAQKIKRPKRSKGKTQIGGAKTHSETLYFGSWWAAQVASVTTIITFYLTLRPDMLANF</sequence>
<feature type="transmembrane region" description="Helical" evidence="2">
    <location>
        <begin position="112"/>
        <end position="135"/>
    </location>
</feature>
<dbReference type="Proteomes" id="UP000796880">
    <property type="component" value="Unassembled WGS sequence"/>
</dbReference>
<feature type="compositionally biased region" description="Low complexity" evidence="1">
    <location>
        <begin position="31"/>
        <end position="41"/>
    </location>
</feature>
<accession>A0A8K0DYQ8</accession>
<name>A0A8K0DYQ8_9ROSA</name>
<dbReference type="EMBL" id="VOIH02000009">
    <property type="protein sequence ID" value="KAF3437663.1"/>
    <property type="molecule type" value="Genomic_DNA"/>
</dbReference>
<keyword evidence="2" id="KW-1133">Transmembrane helix</keyword>
<evidence type="ECO:0000256" key="2">
    <source>
        <dbReference type="SAM" id="Phobius"/>
    </source>
</evidence>
<keyword evidence="2" id="KW-0472">Membrane</keyword>
<protein>
    <submittedName>
        <fullName evidence="3">Uncharacterized protein</fullName>
    </submittedName>
</protein>
<reference evidence="3" key="1">
    <citation type="submission" date="2020-03" db="EMBL/GenBank/DDBJ databases">
        <title>A high-quality chromosome-level genome assembly of a woody plant with both climbing and erect habits, Rhamnella rubrinervis.</title>
        <authorList>
            <person name="Lu Z."/>
            <person name="Yang Y."/>
            <person name="Zhu X."/>
            <person name="Sun Y."/>
        </authorList>
    </citation>
    <scope>NUCLEOTIDE SEQUENCE</scope>
    <source>
        <strain evidence="3">BYM</strain>
        <tissue evidence="3">Leaf</tissue>
    </source>
</reference>
<keyword evidence="2" id="KW-0812">Transmembrane</keyword>
<comment type="caution">
    <text evidence="3">The sequence shown here is derived from an EMBL/GenBank/DDBJ whole genome shotgun (WGS) entry which is preliminary data.</text>
</comment>
<evidence type="ECO:0000313" key="3">
    <source>
        <dbReference type="EMBL" id="KAF3437663.1"/>
    </source>
</evidence>
<dbReference type="AlphaFoldDB" id="A0A8K0DYQ8"/>
<evidence type="ECO:0000313" key="4">
    <source>
        <dbReference type="Proteomes" id="UP000796880"/>
    </source>
</evidence>
<feature type="region of interest" description="Disordered" evidence="1">
    <location>
        <begin position="1"/>
        <end position="41"/>
    </location>
</feature>
<evidence type="ECO:0000256" key="1">
    <source>
        <dbReference type="SAM" id="MobiDB-lite"/>
    </source>
</evidence>
<gene>
    <name evidence="3" type="ORF">FNV43_RR20419</name>
</gene>